<reference evidence="2" key="1">
    <citation type="submission" date="2021-04" db="EMBL/GenBank/DDBJ databases">
        <title>Sequencing of actinobacteria type strains.</title>
        <authorList>
            <person name="Nguyen G.-S."/>
            <person name="Wentzel A."/>
        </authorList>
    </citation>
    <scope>NUCLEOTIDE SEQUENCE</scope>
    <source>
        <strain evidence="2">DSM 42095</strain>
    </source>
</reference>
<feature type="compositionally biased region" description="Basic and acidic residues" evidence="1">
    <location>
        <begin position="322"/>
        <end position="331"/>
    </location>
</feature>
<sequence length="331" mass="35276">MVRPCRGRRVLGPGPRAARPRPGPGCPDVAGRHGRRAARAARGSRSHGAGPAGAVRRGHRRGRGTHRRAHLRPLLLSRRPGLLLRPGFLLRSPLPFRRRARGSRPGGGAVSAPPAPWCTDPYADALRIGRGPLYLRRQDGWLLPLEVERWCARADSADMSVLRRCTGAVLDIGCGPGRLVAALAALGHPVLGIDPSPAAVARTRGLGGTALRRSVFERLPGEGRWSSALLLDGNIGIGGDPVALLTRVAELLAPGGLLLVEAAADEVEETVEVRLDDGSGGRGPAFPWARLGRKALRARAREAGWSVLDEWSGGELSPHQLRPHEPPNHEP</sequence>
<proteinExistence type="predicted"/>
<dbReference type="InterPro" id="IPR029063">
    <property type="entry name" value="SAM-dependent_MTases_sf"/>
</dbReference>
<gene>
    <name evidence="2" type="ORF">KDA82_16040</name>
</gene>
<feature type="non-terminal residue" evidence="2">
    <location>
        <position position="331"/>
    </location>
</feature>
<feature type="compositionally biased region" description="Basic residues" evidence="1">
    <location>
        <begin position="56"/>
        <end position="71"/>
    </location>
</feature>
<evidence type="ECO:0000256" key="1">
    <source>
        <dbReference type="SAM" id="MobiDB-lite"/>
    </source>
</evidence>
<dbReference type="GO" id="GO:0032259">
    <property type="term" value="P:methylation"/>
    <property type="evidence" value="ECO:0007669"/>
    <property type="project" value="UniProtKB-KW"/>
</dbReference>
<evidence type="ECO:0000313" key="2">
    <source>
        <dbReference type="EMBL" id="MBR7674499.1"/>
    </source>
</evidence>
<dbReference type="EMBL" id="JAGSMN010000350">
    <property type="protein sequence ID" value="MBR7674499.1"/>
    <property type="molecule type" value="Genomic_DNA"/>
</dbReference>
<name>A0A8T4IQZ0_9ACTN</name>
<dbReference type="Proteomes" id="UP000675554">
    <property type="component" value="Unassembled WGS sequence"/>
</dbReference>
<dbReference type="SUPFAM" id="SSF53335">
    <property type="entry name" value="S-adenosyl-L-methionine-dependent methyltransferases"/>
    <property type="match status" value="1"/>
</dbReference>
<dbReference type="Pfam" id="PF13489">
    <property type="entry name" value="Methyltransf_23"/>
    <property type="match status" value="1"/>
</dbReference>
<dbReference type="GO" id="GO:0008168">
    <property type="term" value="F:methyltransferase activity"/>
    <property type="evidence" value="ECO:0007669"/>
    <property type="project" value="UniProtKB-KW"/>
</dbReference>
<dbReference type="AlphaFoldDB" id="A0A8T4IQZ0"/>
<keyword evidence="2" id="KW-0808">Transferase</keyword>
<dbReference type="Gene3D" id="3.40.50.150">
    <property type="entry name" value="Vaccinia Virus protein VP39"/>
    <property type="match status" value="1"/>
</dbReference>
<organism evidence="2 3">
    <name type="scientific">Streptomyces daliensis</name>
    <dbReference type="NCBI Taxonomy" id="299421"/>
    <lineage>
        <taxon>Bacteria</taxon>
        <taxon>Bacillati</taxon>
        <taxon>Actinomycetota</taxon>
        <taxon>Actinomycetes</taxon>
        <taxon>Kitasatosporales</taxon>
        <taxon>Streptomycetaceae</taxon>
        <taxon>Streptomyces</taxon>
    </lineage>
</organism>
<accession>A0A8T4IQZ0</accession>
<dbReference type="CDD" id="cd02440">
    <property type="entry name" value="AdoMet_MTases"/>
    <property type="match status" value="1"/>
</dbReference>
<feature type="compositionally biased region" description="Low complexity" evidence="1">
    <location>
        <begin position="46"/>
        <end position="55"/>
    </location>
</feature>
<keyword evidence="3" id="KW-1185">Reference proteome</keyword>
<comment type="caution">
    <text evidence="2">The sequence shown here is derived from an EMBL/GenBank/DDBJ whole genome shotgun (WGS) entry which is preliminary data.</text>
</comment>
<feature type="region of interest" description="Disordered" evidence="1">
    <location>
        <begin position="1"/>
        <end position="72"/>
    </location>
</feature>
<protein>
    <submittedName>
        <fullName evidence="2">Class I SAM-dependent methyltransferase</fullName>
    </submittedName>
</protein>
<keyword evidence="2" id="KW-0489">Methyltransferase</keyword>
<feature type="region of interest" description="Disordered" evidence="1">
    <location>
        <begin position="312"/>
        <end position="331"/>
    </location>
</feature>
<evidence type="ECO:0000313" key="3">
    <source>
        <dbReference type="Proteomes" id="UP000675554"/>
    </source>
</evidence>
<feature type="compositionally biased region" description="Basic residues" evidence="1">
    <location>
        <begin position="32"/>
        <end position="45"/>
    </location>
</feature>